<proteinExistence type="predicted"/>
<evidence type="ECO:0000313" key="1">
    <source>
        <dbReference type="EMBL" id="AOY89627.1"/>
    </source>
</evidence>
<gene>
    <name evidence="1" type="ORF">BKP64_16405</name>
</gene>
<dbReference type="EMBL" id="CP017715">
    <property type="protein sequence ID" value="AOY89627.1"/>
    <property type="molecule type" value="Genomic_DNA"/>
</dbReference>
<dbReference type="RefSeq" id="WP_070972565.1">
    <property type="nucleotide sequence ID" value="NZ_CP017715.1"/>
</dbReference>
<organism evidence="1 2">
    <name type="scientific">Marinobacter salinus</name>
    <dbReference type="NCBI Taxonomy" id="1874317"/>
    <lineage>
        <taxon>Bacteria</taxon>
        <taxon>Pseudomonadati</taxon>
        <taxon>Pseudomonadota</taxon>
        <taxon>Gammaproteobacteria</taxon>
        <taxon>Pseudomonadales</taxon>
        <taxon>Marinobacteraceae</taxon>
        <taxon>Marinobacter</taxon>
    </lineage>
</organism>
<reference evidence="1 2" key="1">
    <citation type="submission" date="2016-10" db="EMBL/GenBank/DDBJ databases">
        <title>Marinobacter salinus sp. nov., a moderately halophilic bacterium isolated from a tidal flat environment.</title>
        <authorList>
            <person name="Park S.-J."/>
        </authorList>
    </citation>
    <scope>NUCLEOTIDE SEQUENCE [LARGE SCALE GENOMIC DNA]</scope>
    <source>
        <strain evidence="1 2">Hb8</strain>
    </source>
</reference>
<evidence type="ECO:0000313" key="2">
    <source>
        <dbReference type="Proteomes" id="UP000177445"/>
    </source>
</evidence>
<dbReference type="OrthoDB" id="6199196at2"/>
<accession>A0A1D9GPR9</accession>
<dbReference type="KEGG" id="msq:BKP64_16405"/>
<name>A0A1D9GPR9_9GAMM</name>
<keyword evidence="2" id="KW-1185">Reference proteome</keyword>
<dbReference type="Proteomes" id="UP000177445">
    <property type="component" value="Chromosome"/>
</dbReference>
<protein>
    <submittedName>
        <fullName evidence="1">Uncharacterized protein</fullName>
    </submittedName>
</protein>
<sequence length="93" mass="10687">MNTQKLLNLALGGLDSLGFRLDQMGITGKVNRHNIAAFLMAEQWHLEGEWDSIQARVDRRRSQFEHITHLVESRADSVLGPVFKRVNRFRTGQ</sequence>
<dbReference type="AlphaFoldDB" id="A0A1D9GPR9"/>